<proteinExistence type="predicted"/>
<gene>
    <name evidence="2" type="ORF">BKK80_22390</name>
</gene>
<dbReference type="EMBL" id="CP017755">
    <property type="protein sequence ID" value="AOZ08681.1"/>
    <property type="molecule type" value="Genomic_DNA"/>
</dbReference>
<reference evidence="2 3" key="1">
    <citation type="submission" date="2016-10" db="EMBL/GenBank/DDBJ databases">
        <title>Complete genome sequences of three Cupriavidus strains isolated from various Malaysian environments.</title>
        <authorList>
            <person name="Abdullah A.A.-A."/>
            <person name="Shafie N.A.H."/>
            <person name="Lau N.S."/>
        </authorList>
    </citation>
    <scope>NUCLEOTIDE SEQUENCE [LARGE SCALE GENOMIC DNA]</scope>
    <source>
        <strain evidence="2 3">USMAA1020</strain>
    </source>
</reference>
<keyword evidence="3" id="KW-1185">Reference proteome</keyword>
<organism evidence="2 3">
    <name type="scientific">Cupriavidus malaysiensis</name>
    <dbReference type="NCBI Taxonomy" id="367825"/>
    <lineage>
        <taxon>Bacteria</taxon>
        <taxon>Pseudomonadati</taxon>
        <taxon>Pseudomonadota</taxon>
        <taxon>Betaproteobacteria</taxon>
        <taxon>Burkholderiales</taxon>
        <taxon>Burkholderiaceae</taxon>
        <taxon>Cupriavidus</taxon>
    </lineage>
</organism>
<feature type="domain" description="ORC1/DEAH AAA+ ATPase" evidence="1">
    <location>
        <begin position="29"/>
        <end position="182"/>
    </location>
</feature>
<dbReference type="SUPFAM" id="SSF52540">
    <property type="entry name" value="P-loop containing nucleoside triphosphate hydrolases"/>
    <property type="match status" value="1"/>
</dbReference>
<dbReference type="PANTHER" id="PTHR34301:SF8">
    <property type="entry name" value="ATPASE DOMAIN-CONTAINING PROTEIN"/>
    <property type="match status" value="1"/>
</dbReference>
<dbReference type="Pfam" id="PF13401">
    <property type="entry name" value="AAA_22"/>
    <property type="match status" value="1"/>
</dbReference>
<sequence>MLYFARPSLAAELADQLEGRAVFGDAQNGLFLAAPRRTGKSMFLQHDLKPELASRNVLVIYTDLWSDQRRDPGDLIAEAIARELQQHLGVVAKTARKAGLASVTIAGTLKVDTSGIGKIDGTTLVQALRTLHETAGRPIALIIDEAQHALTSEAGETAMAALKSARDQLNTPAEVALMLVMSGSDRDKLLRLVNTNGAPFYGSSIHKMPTLGKGYVDHVTALIEAQRPELKPVDHLTLLEAFQLFGQRPQFFHAAIGQALNPLESTSGEGFEQGVLAAAKEKRAQDAAQMRSDYLGLKPLEQAVLWRILAVGQNFRPYDADALAFYRQQCAGLSITAQKVQAALESLRARTPALIWKSARGEYSADDAAMHAWFGELQATGQWPPAAEPEIR</sequence>
<evidence type="ECO:0000259" key="1">
    <source>
        <dbReference type="Pfam" id="PF13401"/>
    </source>
</evidence>
<dbReference type="Proteomes" id="UP000177515">
    <property type="component" value="Chromosome 2"/>
</dbReference>
<dbReference type="InterPro" id="IPR027417">
    <property type="entry name" value="P-loop_NTPase"/>
</dbReference>
<evidence type="ECO:0000313" key="3">
    <source>
        <dbReference type="Proteomes" id="UP000177515"/>
    </source>
</evidence>
<dbReference type="InterPro" id="IPR049945">
    <property type="entry name" value="AAA_22"/>
</dbReference>
<dbReference type="PANTHER" id="PTHR34301">
    <property type="entry name" value="DNA-BINDING PROTEIN-RELATED"/>
    <property type="match status" value="1"/>
</dbReference>
<name>A0ABN4TQY7_9BURK</name>
<dbReference type="Gene3D" id="3.40.50.300">
    <property type="entry name" value="P-loop containing nucleotide triphosphate hydrolases"/>
    <property type="match status" value="1"/>
</dbReference>
<protein>
    <submittedName>
        <fullName evidence="2">ATPase</fullName>
    </submittedName>
</protein>
<evidence type="ECO:0000313" key="2">
    <source>
        <dbReference type="EMBL" id="AOZ08681.1"/>
    </source>
</evidence>
<accession>A0ABN4TQY7</accession>